<reference evidence="1" key="1">
    <citation type="journal article" date="2015" name="Nature">
        <title>Complex archaea that bridge the gap between prokaryotes and eukaryotes.</title>
        <authorList>
            <person name="Spang A."/>
            <person name="Saw J.H."/>
            <person name="Jorgensen S.L."/>
            <person name="Zaremba-Niedzwiedzka K."/>
            <person name="Martijn J."/>
            <person name="Lind A.E."/>
            <person name="van Eijk R."/>
            <person name="Schleper C."/>
            <person name="Guy L."/>
            <person name="Ettema T.J."/>
        </authorList>
    </citation>
    <scope>NUCLEOTIDE SEQUENCE</scope>
</reference>
<accession>A0A0F9PA72</accession>
<protein>
    <submittedName>
        <fullName evidence="1">Uncharacterized protein</fullName>
    </submittedName>
</protein>
<evidence type="ECO:0000313" key="1">
    <source>
        <dbReference type="EMBL" id="KKM97890.1"/>
    </source>
</evidence>
<sequence length="251" mass="27024">IDNQEWLDLRNAQADVATHQGVALPAALPAVVDLENADTIQAFDDQTGPDNPAGEIDSAANLAAIVTNKDLSGGETLSVAIKLINERPSAWSSFIKHEFTVDFGSEDNARFFFNTDGEIRISASRTGGSATTQNTEWSSLVAANSPYNFTQADYFALTTGFVIKQTAPETTVPYTLNNWIIRAKADSIPGVNGGKGSVLRFSSEFTDGHTNIFFDQVDGTFTSTIEERRSTGIFVRPTPTFTTITPLTSGS</sequence>
<feature type="non-terminal residue" evidence="1">
    <location>
        <position position="1"/>
    </location>
</feature>
<name>A0A0F9PA72_9ZZZZ</name>
<organism evidence="1">
    <name type="scientific">marine sediment metagenome</name>
    <dbReference type="NCBI Taxonomy" id="412755"/>
    <lineage>
        <taxon>unclassified sequences</taxon>
        <taxon>metagenomes</taxon>
        <taxon>ecological metagenomes</taxon>
    </lineage>
</organism>
<dbReference type="AlphaFoldDB" id="A0A0F9PA72"/>
<dbReference type="EMBL" id="LAZR01005694">
    <property type="protein sequence ID" value="KKM97890.1"/>
    <property type="molecule type" value="Genomic_DNA"/>
</dbReference>
<comment type="caution">
    <text evidence="1">The sequence shown here is derived from an EMBL/GenBank/DDBJ whole genome shotgun (WGS) entry which is preliminary data.</text>
</comment>
<gene>
    <name evidence="1" type="ORF">LCGC14_1163420</name>
</gene>
<proteinExistence type="predicted"/>